<keyword evidence="1" id="KW-0472">Membrane</keyword>
<feature type="transmembrane region" description="Helical" evidence="1">
    <location>
        <begin position="6"/>
        <end position="25"/>
    </location>
</feature>
<dbReference type="PANTHER" id="PTHR34821">
    <property type="entry name" value="INNER MEMBRANE PROTEIN YDCZ"/>
    <property type="match status" value="1"/>
</dbReference>
<dbReference type="PANTHER" id="PTHR34821:SF2">
    <property type="entry name" value="INNER MEMBRANE PROTEIN YDCZ"/>
    <property type="match status" value="1"/>
</dbReference>
<protein>
    <recommendedName>
        <fullName evidence="4">Inner membrane protein YdcZ</fullName>
    </recommendedName>
</protein>
<dbReference type="EMBL" id="FWFQ01000009">
    <property type="protein sequence ID" value="SLN35064.1"/>
    <property type="molecule type" value="Genomic_DNA"/>
</dbReference>
<feature type="transmembrane region" description="Helical" evidence="1">
    <location>
        <begin position="71"/>
        <end position="92"/>
    </location>
</feature>
<name>A0A1Y5S8Q7_9RHOB</name>
<proteinExistence type="predicted"/>
<sequence length="148" mass="14982">MDATTAKYAALMLAAGIGIPLLAALNAALGTRLGSPFAAGLVLFAVAFSATALVVLITGPAPLAKLPGTPVHLFAAGLLVAFYVLSITWVAPRFGVGNAVFFVLLGQLISAAAIDHFGLFGARLSPLSLTRAAGIAVMAFGVYLTQRA</sequence>
<evidence type="ECO:0008006" key="4">
    <source>
        <dbReference type="Google" id="ProtNLM"/>
    </source>
</evidence>
<dbReference type="Pfam" id="PF04657">
    <property type="entry name" value="DMT_YdcZ"/>
    <property type="match status" value="1"/>
</dbReference>
<dbReference type="Proteomes" id="UP000193409">
    <property type="component" value="Unassembled WGS sequence"/>
</dbReference>
<feature type="transmembrane region" description="Helical" evidence="1">
    <location>
        <begin position="37"/>
        <end position="59"/>
    </location>
</feature>
<keyword evidence="3" id="KW-1185">Reference proteome</keyword>
<dbReference type="RefSeq" id="WP_085868235.1">
    <property type="nucleotide sequence ID" value="NZ_FWFQ01000009.1"/>
</dbReference>
<organism evidence="2 3">
    <name type="scientific">Pseudoruegeria aquimaris</name>
    <dbReference type="NCBI Taxonomy" id="393663"/>
    <lineage>
        <taxon>Bacteria</taxon>
        <taxon>Pseudomonadati</taxon>
        <taxon>Pseudomonadota</taxon>
        <taxon>Alphaproteobacteria</taxon>
        <taxon>Rhodobacterales</taxon>
        <taxon>Roseobacteraceae</taxon>
        <taxon>Pseudoruegeria</taxon>
    </lineage>
</organism>
<evidence type="ECO:0000313" key="2">
    <source>
        <dbReference type="EMBL" id="SLN35064.1"/>
    </source>
</evidence>
<keyword evidence="1" id="KW-1133">Transmembrane helix</keyword>
<dbReference type="AlphaFoldDB" id="A0A1Y5S8Q7"/>
<dbReference type="InterPro" id="IPR006750">
    <property type="entry name" value="YdcZ"/>
</dbReference>
<evidence type="ECO:0000256" key="1">
    <source>
        <dbReference type="SAM" id="Phobius"/>
    </source>
</evidence>
<dbReference type="GO" id="GO:0005886">
    <property type="term" value="C:plasma membrane"/>
    <property type="evidence" value="ECO:0007669"/>
    <property type="project" value="TreeGrafter"/>
</dbReference>
<dbReference type="OrthoDB" id="7173290at2"/>
<keyword evidence="1" id="KW-0812">Transmembrane</keyword>
<feature type="transmembrane region" description="Helical" evidence="1">
    <location>
        <begin position="99"/>
        <end position="122"/>
    </location>
</feature>
<gene>
    <name evidence="2" type="ORF">PSA7680_01665</name>
</gene>
<reference evidence="2 3" key="1">
    <citation type="submission" date="2017-03" db="EMBL/GenBank/DDBJ databases">
        <authorList>
            <person name="Afonso C.L."/>
            <person name="Miller P.J."/>
            <person name="Scott M.A."/>
            <person name="Spackman E."/>
            <person name="Goraichik I."/>
            <person name="Dimitrov K.M."/>
            <person name="Suarez D.L."/>
            <person name="Swayne D.E."/>
        </authorList>
    </citation>
    <scope>NUCLEOTIDE SEQUENCE [LARGE SCALE GENOMIC DNA]</scope>
    <source>
        <strain evidence="2 3">CECT 7680</strain>
    </source>
</reference>
<feature type="transmembrane region" description="Helical" evidence="1">
    <location>
        <begin position="128"/>
        <end position="145"/>
    </location>
</feature>
<accession>A0A1Y5S8Q7</accession>
<evidence type="ECO:0000313" key="3">
    <source>
        <dbReference type="Proteomes" id="UP000193409"/>
    </source>
</evidence>